<sequence length="180" mass="20382">MLKKLLAWLGREPLPKPPPDPTAMWSAARPLPLTLRIPDGRLNDLIALGDSYQVLSLLGRPSNPHPYDIERFEYPTLGLVVEGGGGNIEYFEFIVQPETFDRNVTPAQVTLCLADGRRFLLDGQTDEAVIAEHLGPPTERDADEEEIIVHYRLEGRSLEWEFTAHGKAKRFHVERLMDSR</sequence>
<dbReference type="RefSeq" id="WP_211430237.1">
    <property type="nucleotide sequence ID" value="NZ_CP072649.1"/>
</dbReference>
<gene>
    <name evidence="1" type="ORF">J8C06_15045</name>
</gene>
<accession>A0ABX8BFF1</accession>
<evidence type="ECO:0000313" key="1">
    <source>
        <dbReference type="EMBL" id="QUW04348.1"/>
    </source>
</evidence>
<organism evidence="1 2">
    <name type="scientific">Chloracidobacterium validum</name>
    <dbReference type="NCBI Taxonomy" id="2821543"/>
    <lineage>
        <taxon>Bacteria</taxon>
        <taxon>Pseudomonadati</taxon>
        <taxon>Acidobacteriota</taxon>
        <taxon>Terriglobia</taxon>
        <taxon>Terriglobales</taxon>
        <taxon>Acidobacteriaceae</taxon>
        <taxon>Chloracidobacterium</taxon>
    </lineage>
</organism>
<proteinExistence type="predicted"/>
<dbReference type="EMBL" id="CP072649">
    <property type="protein sequence ID" value="QUW04348.1"/>
    <property type="molecule type" value="Genomic_DNA"/>
</dbReference>
<dbReference type="Proteomes" id="UP000676506">
    <property type="component" value="Chromosome 2"/>
</dbReference>
<name>A0ABX8BFF1_9BACT</name>
<keyword evidence="2" id="KW-1185">Reference proteome</keyword>
<reference evidence="1 2" key="1">
    <citation type="submission" date="2021-03" db="EMBL/GenBank/DDBJ databases">
        <title>Genomic and phenotypic characterization of Chloracidobacterium isolates provides evidence for multiple species.</title>
        <authorList>
            <person name="Saini M.K."/>
            <person name="Costas A.M.G."/>
            <person name="Tank M."/>
            <person name="Bryant D.A."/>
        </authorList>
    </citation>
    <scope>NUCLEOTIDE SEQUENCE [LARGE SCALE GENOMIC DNA]</scope>
    <source>
        <strain evidence="1 2">BV2-C</strain>
    </source>
</reference>
<protein>
    <submittedName>
        <fullName evidence="1">Uncharacterized protein</fullName>
    </submittedName>
</protein>
<evidence type="ECO:0000313" key="2">
    <source>
        <dbReference type="Proteomes" id="UP000676506"/>
    </source>
</evidence>